<gene>
    <name evidence="2" type="ORF">BRM9_0290</name>
    <name evidence="3" type="ORF">MB9_2102</name>
</gene>
<dbReference type="GeneID" id="26740333"/>
<dbReference type="PATRIC" id="fig|2162.10.peg.2174"/>
<dbReference type="AlphaFoldDB" id="A0A089ZAR5"/>
<evidence type="ECO:0000313" key="2">
    <source>
        <dbReference type="EMBL" id="AIS31117.1"/>
    </source>
</evidence>
<dbReference type="OrthoDB" id="114576at2157"/>
<proteinExistence type="predicted"/>
<dbReference type="KEGG" id="mfc:BRM9_0290"/>
<name>A0A089ZAR5_METFO</name>
<dbReference type="Pfam" id="PF13749">
    <property type="entry name" value="HATPase_c_4"/>
    <property type="match status" value="1"/>
</dbReference>
<dbReference type="InterPro" id="IPR038475">
    <property type="entry name" value="RecG_C_sf"/>
</dbReference>
<evidence type="ECO:0000313" key="3">
    <source>
        <dbReference type="EMBL" id="CEL25721.1"/>
    </source>
</evidence>
<accession>A0A089ZAR5</accession>
<dbReference type="InterPro" id="IPR007421">
    <property type="entry name" value="Schlafen_AlbA_2_dom"/>
</dbReference>
<evidence type="ECO:0000313" key="4">
    <source>
        <dbReference type="Proteomes" id="UP000029661"/>
    </source>
</evidence>
<dbReference type="Pfam" id="PF04326">
    <property type="entry name" value="SLFN_AlbA_2"/>
    <property type="match status" value="1"/>
</dbReference>
<keyword evidence="5" id="KW-1185">Reference proteome</keyword>
<dbReference type="EMBL" id="CP006933">
    <property type="protein sequence ID" value="AIS31117.1"/>
    <property type="molecule type" value="Genomic_DNA"/>
</dbReference>
<evidence type="ECO:0000313" key="5">
    <source>
        <dbReference type="Proteomes" id="UP000062768"/>
    </source>
</evidence>
<reference evidence="2" key="1">
    <citation type="submission" date="2013-12" db="EMBL/GenBank/DDBJ databases">
        <title>The complete genome sequence of Methanobacterium sp. BRM9.</title>
        <authorList>
            <consortium name="Pastoral Greenhouse Gas Research Consortium"/>
            <person name="Kelly W.J."/>
            <person name="Leahy S.C."/>
            <person name="Perry R."/>
            <person name="Li D."/>
            <person name="Altermann E."/>
            <person name="Lambie S.C."/>
            <person name="Attwood G.T."/>
        </authorList>
    </citation>
    <scope>NUCLEOTIDE SEQUENCE [LARGE SCALE GENOMIC DNA]</scope>
    <source>
        <strain evidence="2">BRM9</strain>
    </source>
</reference>
<evidence type="ECO:0000259" key="1">
    <source>
        <dbReference type="Pfam" id="PF04326"/>
    </source>
</evidence>
<dbReference type="STRING" id="2162.BRM9_0290"/>
<dbReference type="Proteomes" id="UP000062768">
    <property type="component" value="Chromosome I"/>
</dbReference>
<dbReference type="EMBL" id="LN734822">
    <property type="protein sequence ID" value="CEL25721.1"/>
    <property type="molecule type" value="Genomic_DNA"/>
</dbReference>
<dbReference type="Gene3D" id="3.30.950.30">
    <property type="entry name" value="Schlafen, AAA domain"/>
    <property type="match status" value="1"/>
</dbReference>
<dbReference type="Gene3D" id="3.30.565.60">
    <property type="match status" value="1"/>
</dbReference>
<dbReference type="Proteomes" id="UP000029661">
    <property type="component" value="Chromosome"/>
</dbReference>
<sequence>MGISALLEDDEKENVEFKTSLSEIGEILKTISAFSNKRGGTILVGVTNDRNVVGVDIGRNTLERLANNIRRETDPQIFPSVGYSEQEGKTIISIEVSESTSKPVFYRDKAYIRVGRTNQKLSSTEIRNLITTEHRVTSWDEQVVTEASFEDIDGNKLTDFLKLAVLKRNLDLDPKSPIEEALSRLDLLRDGKLTNAAILLFGKNPQKFVLQAFTQCGKFKGVDTLEFEDMHDFKASIIDQRDDALRFAEKHIRRSARIEGSERVEEFEYPIESIREAITNAICHRDYRINSSVQIRIFDDRMEIWGCGPLPEPLTVEDLKNQHESIRRNPLIAEFFFKIGFIERWGTGTQRIIDFCLEQGLPEPLFEIKSGSLVVTLRKYKYTESMKRELSLRQQNAMEYLIKHGKITNREYREINPEIKEDAALNDLKDLVDKGLISLKARGRYSYYVLC</sequence>
<dbReference type="RefSeq" id="WP_048084524.1">
    <property type="nucleotide sequence ID" value="NZ_CP006933.1"/>
</dbReference>
<organism evidence="2 4">
    <name type="scientific">Methanobacterium formicicum</name>
    <dbReference type="NCBI Taxonomy" id="2162"/>
    <lineage>
        <taxon>Archaea</taxon>
        <taxon>Methanobacteriati</taxon>
        <taxon>Methanobacteriota</taxon>
        <taxon>Methanomada group</taxon>
        <taxon>Methanobacteria</taxon>
        <taxon>Methanobacteriales</taxon>
        <taxon>Methanobacteriaceae</taxon>
        <taxon>Methanobacterium</taxon>
    </lineage>
</organism>
<protein>
    <submittedName>
        <fullName evidence="2">Divergent AAA domain-containing protein</fullName>
    </submittedName>
    <submittedName>
        <fullName evidence="3">Putative transcriptional regulator</fullName>
    </submittedName>
</protein>
<dbReference type="PANTHER" id="PTHR30595:SF6">
    <property type="entry name" value="SCHLAFEN ALBA-2 DOMAIN-CONTAINING PROTEIN"/>
    <property type="match status" value="1"/>
</dbReference>
<dbReference type="PANTHER" id="PTHR30595">
    <property type="entry name" value="GLPR-RELATED TRANSCRIPTIONAL REPRESSOR"/>
    <property type="match status" value="1"/>
</dbReference>
<feature type="domain" description="Schlafen AlbA-2" evidence="1">
    <location>
        <begin position="11"/>
        <end position="121"/>
    </location>
</feature>
<reference evidence="3" key="2">
    <citation type="submission" date="2014-09" db="EMBL/GenBank/DDBJ databases">
        <authorList>
            <person name="Bishop-Lilly K.A."/>
            <person name="Broomall S.M."/>
            <person name="Chain P.S."/>
            <person name="Chertkov O."/>
            <person name="Coyne S.R."/>
            <person name="Daligault H.E."/>
            <person name="Davenport K.W."/>
            <person name="Erkkila T."/>
            <person name="Frey K.G."/>
            <person name="Gibbons H.S."/>
            <person name="Gu W."/>
            <person name="Jaissle J."/>
            <person name="Johnson S.L."/>
            <person name="Koroleva G.I."/>
            <person name="Ladner J.T."/>
            <person name="Lo C.-C."/>
            <person name="Minogue T.D."/>
            <person name="Munk C."/>
            <person name="Palacios G.F."/>
            <person name="Redden C.L."/>
            <person name="Rosenzweig C.N."/>
            <person name="Scholz M.B."/>
            <person name="Teshima H."/>
            <person name="Xu Y."/>
        </authorList>
    </citation>
    <scope>NUCLEOTIDE SEQUENCE</scope>
    <source>
        <strain evidence="3">Mb9</strain>
    </source>
</reference>
<dbReference type="InterPro" id="IPR038461">
    <property type="entry name" value="Schlafen_AlbA_2_dom_sf"/>
</dbReference>